<feature type="compositionally biased region" description="Polar residues" evidence="1">
    <location>
        <begin position="1"/>
        <end position="10"/>
    </location>
</feature>
<dbReference type="EMBL" id="JBGOOT010000027">
    <property type="protein sequence ID" value="MEZ8196851.1"/>
    <property type="molecule type" value="Genomic_DNA"/>
</dbReference>
<gene>
    <name evidence="2" type="ORF">ACED38_18455</name>
</gene>
<sequence>FSGHVQSINEQGKKNMNGKNHIKQENAMKVETYTCRAIEFELGAVVMSAGVRALIGNLPHQLLDPCLLRHKNGDWGNVCQEGKEANDDATRQGFRVMSEYRFSGERIWLITEADRSVTTFLLPSEY</sequence>
<name>A0ABV4MBD8_9VIBR</name>
<organism evidence="2 3">
    <name type="scientific">Vibrio cortegadensis</name>
    <dbReference type="NCBI Taxonomy" id="1328770"/>
    <lineage>
        <taxon>Bacteria</taxon>
        <taxon>Pseudomonadati</taxon>
        <taxon>Pseudomonadota</taxon>
        <taxon>Gammaproteobacteria</taxon>
        <taxon>Vibrionales</taxon>
        <taxon>Vibrionaceae</taxon>
        <taxon>Vibrio</taxon>
    </lineage>
</organism>
<comment type="caution">
    <text evidence="2">The sequence shown here is derived from an EMBL/GenBank/DDBJ whole genome shotgun (WGS) entry which is preliminary data.</text>
</comment>
<keyword evidence="3" id="KW-1185">Reference proteome</keyword>
<evidence type="ECO:0008006" key="4">
    <source>
        <dbReference type="Google" id="ProtNLM"/>
    </source>
</evidence>
<dbReference type="Proteomes" id="UP001569153">
    <property type="component" value="Unassembled WGS sequence"/>
</dbReference>
<evidence type="ECO:0000256" key="1">
    <source>
        <dbReference type="SAM" id="MobiDB-lite"/>
    </source>
</evidence>
<protein>
    <recommendedName>
        <fullName evidence="4">Type I restriction endonuclease subunit M</fullName>
    </recommendedName>
</protein>
<proteinExistence type="predicted"/>
<evidence type="ECO:0000313" key="2">
    <source>
        <dbReference type="EMBL" id="MEZ8196851.1"/>
    </source>
</evidence>
<feature type="region of interest" description="Disordered" evidence="1">
    <location>
        <begin position="1"/>
        <end position="23"/>
    </location>
</feature>
<dbReference type="RefSeq" id="WP_371731107.1">
    <property type="nucleotide sequence ID" value="NZ_JBGOOT010000027.1"/>
</dbReference>
<evidence type="ECO:0000313" key="3">
    <source>
        <dbReference type="Proteomes" id="UP001569153"/>
    </source>
</evidence>
<feature type="non-terminal residue" evidence="2">
    <location>
        <position position="1"/>
    </location>
</feature>
<accession>A0ABV4MBD8</accession>
<reference evidence="2 3" key="1">
    <citation type="submission" date="2024-06" db="EMBL/GenBank/DDBJ databases">
        <authorList>
            <person name="Steensen K."/>
            <person name="Seneca J."/>
            <person name="Bartlau N."/>
            <person name="Yu A.X."/>
            <person name="Polz M.F."/>
        </authorList>
    </citation>
    <scope>NUCLEOTIDE SEQUENCE [LARGE SCALE GENOMIC DNA]</scope>
    <source>
        <strain evidence="2 3">FF146</strain>
    </source>
</reference>